<dbReference type="AlphaFoldDB" id="A0A4P6JQ54"/>
<keyword evidence="4 7" id="KW-0812">Transmembrane</keyword>
<keyword evidence="2" id="KW-0813">Transport</keyword>
<dbReference type="Proteomes" id="UP000290365">
    <property type="component" value="Chromosome"/>
</dbReference>
<dbReference type="RefSeq" id="WP_129888305.1">
    <property type="nucleotide sequence ID" value="NZ_CP035758.1"/>
</dbReference>
<dbReference type="OrthoDB" id="9775268at2"/>
<sequence length="409" mass="44389">MKIFAALRSRNLILLWSGQLISQLGDLIIKIALPFYIYQLTRSALDTGLMFIVETVPIIFLGSLAGVLVDRWDRRWLMIIVDSLRAVLLLLLLFVHSSALLWLIYLVACLQSCLTLFFEPAYNALLPSLVSDEAQLTAVNSLTSLSDSITSLIGPLIGGVLFAAFHLTGVVVLDCISFMFSAFMVLLLIMPRSGSRQPSVEEGRELWREWLDGVSLIRGKPIVSMLVITSGILFLSQGILNVIIIAFVQGTLHGDAAAYGLLVTMQGVGTLIGSLGAIYVRERIKPAYLLSGCLGIAGVCLLLWASFPSLLLGFCLLPAIGFFIVTFSVIATTMLQTSVVSEFRGRLFGVFNAVNAVMLLLGLMIVSFFGNLLGATTFLFIAALLIMGVSILPSSSAKHMKTEKLSESI</sequence>
<dbReference type="GO" id="GO:0005886">
    <property type="term" value="C:plasma membrane"/>
    <property type="evidence" value="ECO:0007669"/>
    <property type="project" value="UniProtKB-SubCell"/>
</dbReference>
<keyword evidence="10" id="KW-1185">Reference proteome</keyword>
<keyword evidence="6 7" id="KW-0472">Membrane</keyword>
<evidence type="ECO:0000256" key="6">
    <source>
        <dbReference type="ARBA" id="ARBA00023136"/>
    </source>
</evidence>
<feature type="transmembrane region" description="Helical" evidence="7">
    <location>
        <begin position="372"/>
        <end position="392"/>
    </location>
</feature>
<feature type="transmembrane region" description="Helical" evidence="7">
    <location>
        <begin position="347"/>
        <end position="366"/>
    </location>
</feature>
<evidence type="ECO:0000256" key="3">
    <source>
        <dbReference type="ARBA" id="ARBA00022475"/>
    </source>
</evidence>
<dbReference type="EMBL" id="CP035758">
    <property type="protein sequence ID" value="QBD77242.1"/>
    <property type="molecule type" value="Genomic_DNA"/>
</dbReference>
<feature type="domain" description="Major facilitator superfamily (MFS) profile" evidence="8">
    <location>
        <begin position="11"/>
        <end position="400"/>
    </location>
</feature>
<evidence type="ECO:0000256" key="5">
    <source>
        <dbReference type="ARBA" id="ARBA00022989"/>
    </source>
</evidence>
<evidence type="ECO:0000256" key="4">
    <source>
        <dbReference type="ARBA" id="ARBA00022692"/>
    </source>
</evidence>
<gene>
    <name evidence="9" type="ORF">EPA93_15065</name>
</gene>
<dbReference type="SUPFAM" id="SSF103473">
    <property type="entry name" value="MFS general substrate transporter"/>
    <property type="match status" value="1"/>
</dbReference>
<keyword evidence="3" id="KW-1003">Cell membrane</keyword>
<dbReference type="PANTHER" id="PTHR43266:SF2">
    <property type="entry name" value="MAJOR FACILITATOR SUPERFAMILY (MFS) PROFILE DOMAIN-CONTAINING PROTEIN"/>
    <property type="match status" value="1"/>
</dbReference>
<feature type="transmembrane region" description="Helical" evidence="7">
    <location>
        <begin position="171"/>
        <end position="189"/>
    </location>
</feature>
<protein>
    <submittedName>
        <fullName evidence="9">MFS transporter</fullName>
    </submittedName>
</protein>
<evidence type="ECO:0000259" key="8">
    <source>
        <dbReference type="PROSITE" id="PS50850"/>
    </source>
</evidence>
<feature type="transmembrane region" description="Helical" evidence="7">
    <location>
        <begin position="49"/>
        <end position="69"/>
    </location>
</feature>
<dbReference type="InterPro" id="IPR022324">
    <property type="entry name" value="Bacilysin_exporter_BacE_put"/>
</dbReference>
<comment type="subcellular location">
    <subcellularLocation>
        <location evidence="1">Cell membrane</location>
        <topology evidence="1">Multi-pass membrane protein</topology>
    </subcellularLocation>
</comment>
<dbReference type="InterPro" id="IPR010290">
    <property type="entry name" value="TM_effector"/>
</dbReference>
<dbReference type="PRINTS" id="PR01988">
    <property type="entry name" value="EXPORTERBACE"/>
</dbReference>
<dbReference type="InterPro" id="IPR020846">
    <property type="entry name" value="MFS_dom"/>
</dbReference>
<proteinExistence type="predicted"/>
<feature type="transmembrane region" description="Helical" evidence="7">
    <location>
        <begin position="12"/>
        <end position="37"/>
    </location>
</feature>
<dbReference type="Gene3D" id="1.20.1250.20">
    <property type="entry name" value="MFS general substrate transporter like domains"/>
    <property type="match status" value="1"/>
</dbReference>
<evidence type="ECO:0000256" key="7">
    <source>
        <dbReference type="SAM" id="Phobius"/>
    </source>
</evidence>
<feature type="transmembrane region" description="Helical" evidence="7">
    <location>
        <begin position="225"/>
        <end position="250"/>
    </location>
</feature>
<dbReference type="CDD" id="cd06173">
    <property type="entry name" value="MFS_MefA_like"/>
    <property type="match status" value="1"/>
</dbReference>
<feature type="transmembrane region" description="Helical" evidence="7">
    <location>
        <begin position="287"/>
        <end position="305"/>
    </location>
</feature>
<dbReference type="Pfam" id="PF05977">
    <property type="entry name" value="MFS_3"/>
    <property type="match status" value="1"/>
</dbReference>
<evidence type="ECO:0000313" key="10">
    <source>
        <dbReference type="Proteomes" id="UP000290365"/>
    </source>
</evidence>
<evidence type="ECO:0000256" key="1">
    <source>
        <dbReference type="ARBA" id="ARBA00004651"/>
    </source>
</evidence>
<organism evidence="9 10">
    <name type="scientific">Ktedonosporobacter rubrisoli</name>
    <dbReference type="NCBI Taxonomy" id="2509675"/>
    <lineage>
        <taxon>Bacteria</taxon>
        <taxon>Bacillati</taxon>
        <taxon>Chloroflexota</taxon>
        <taxon>Ktedonobacteria</taxon>
        <taxon>Ktedonobacterales</taxon>
        <taxon>Ktedonosporobacteraceae</taxon>
        <taxon>Ktedonosporobacter</taxon>
    </lineage>
</organism>
<feature type="transmembrane region" description="Helical" evidence="7">
    <location>
        <begin position="311"/>
        <end position="335"/>
    </location>
</feature>
<name>A0A4P6JQ54_KTERU</name>
<keyword evidence="5 7" id="KW-1133">Transmembrane helix</keyword>
<accession>A0A4P6JQ54</accession>
<dbReference type="GO" id="GO:0022857">
    <property type="term" value="F:transmembrane transporter activity"/>
    <property type="evidence" value="ECO:0007669"/>
    <property type="project" value="InterPro"/>
</dbReference>
<dbReference type="KEGG" id="kbs:EPA93_15065"/>
<feature type="transmembrane region" description="Helical" evidence="7">
    <location>
        <begin position="256"/>
        <end position="280"/>
    </location>
</feature>
<evidence type="ECO:0000256" key="2">
    <source>
        <dbReference type="ARBA" id="ARBA00022448"/>
    </source>
</evidence>
<evidence type="ECO:0000313" key="9">
    <source>
        <dbReference type="EMBL" id="QBD77242.1"/>
    </source>
</evidence>
<dbReference type="InterPro" id="IPR036259">
    <property type="entry name" value="MFS_trans_sf"/>
</dbReference>
<dbReference type="PANTHER" id="PTHR43266">
    <property type="entry name" value="MACROLIDE-EFFLUX PROTEIN"/>
    <property type="match status" value="1"/>
</dbReference>
<dbReference type="PROSITE" id="PS50850">
    <property type="entry name" value="MFS"/>
    <property type="match status" value="1"/>
</dbReference>
<reference evidence="9 10" key="1">
    <citation type="submission" date="2019-01" db="EMBL/GenBank/DDBJ databases">
        <title>Ktedonosporobacter rubrisoli SCAWS-G2.</title>
        <authorList>
            <person name="Huang Y."/>
            <person name="Yan B."/>
        </authorList>
    </citation>
    <scope>NUCLEOTIDE SEQUENCE [LARGE SCALE GENOMIC DNA]</scope>
    <source>
        <strain evidence="9 10">SCAWS-G2</strain>
    </source>
</reference>